<dbReference type="GO" id="GO:0046656">
    <property type="term" value="P:folic acid biosynthetic process"/>
    <property type="evidence" value="ECO:0007669"/>
    <property type="project" value="UniProtKB-UniRule"/>
</dbReference>
<dbReference type="AlphaFoldDB" id="A0A0H4QNT6"/>
<protein>
    <recommendedName>
        <fullName evidence="7">7,8-dihydroneopterin aldolase</fullName>
        <ecNumber evidence="7">4.1.2.25</ecNumber>
    </recommendedName>
</protein>
<evidence type="ECO:0000256" key="2">
    <source>
        <dbReference type="ARBA" id="ARBA00005013"/>
    </source>
</evidence>
<dbReference type="InterPro" id="IPR043133">
    <property type="entry name" value="GTP-CH-I_C/QueF"/>
</dbReference>
<dbReference type="Pfam" id="PF02152">
    <property type="entry name" value="FolB"/>
    <property type="match status" value="1"/>
</dbReference>
<dbReference type="Proteomes" id="UP000036106">
    <property type="component" value="Chromosome"/>
</dbReference>
<name>A0A0H4QNT6_9LACO</name>
<evidence type="ECO:0000256" key="7">
    <source>
        <dbReference type="RuleBase" id="RU362079"/>
    </source>
</evidence>
<dbReference type="InterPro" id="IPR006157">
    <property type="entry name" value="FolB_dom"/>
</dbReference>
<evidence type="ECO:0000256" key="5">
    <source>
        <dbReference type="ARBA" id="ARBA00023239"/>
    </source>
</evidence>
<dbReference type="SMART" id="SM00905">
    <property type="entry name" value="FolB"/>
    <property type="match status" value="1"/>
</dbReference>
<evidence type="ECO:0000256" key="6">
    <source>
        <dbReference type="ARBA" id="ARBA00037702"/>
    </source>
</evidence>
<dbReference type="PANTHER" id="PTHR42844:SF1">
    <property type="entry name" value="DIHYDRONEOPTERIN ALDOLASE 1-RELATED"/>
    <property type="match status" value="1"/>
</dbReference>
<keyword evidence="10" id="KW-1185">Reference proteome</keyword>
<dbReference type="GO" id="GO:0046654">
    <property type="term" value="P:tetrahydrofolate biosynthetic process"/>
    <property type="evidence" value="ECO:0007669"/>
    <property type="project" value="UniProtKB-UniRule"/>
</dbReference>
<evidence type="ECO:0000259" key="8">
    <source>
        <dbReference type="SMART" id="SM00905"/>
    </source>
</evidence>
<evidence type="ECO:0000313" key="9">
    <source>
        <dbReference type="EMBL" id="AKP68443.1"/>
    </source>
</evidence>
<dbReference type="UniPathway" id="UPA00077">
    <property type="reaction ID" value="UER00154"/>
</dbReference>
<dbReference type="EMBL" id="CP012034">
    <property type="protein sequence ID" value="AKP68443.1"/>
    <property type="molecule type" value="Genomic_DNA"/>
</dbReference>
<dbReference type="KEGG" id="lgn:ABM34_08305"/>
<dbReference type="GO" id="GO:0005737">
    <property type="term" value="C:cytoplasm"/>
    <property type="evidence" value="ECO:0007669"/>
    <property type="project" value="TreeGrafter"/>
</dbReference>
<evidence type="ECO:0000256" key="3">
    <source>
        <dbReference type="ARBA" id="ARBA00005708"/>
    </source>
</evidence>
<keyword evidence="4 7" id="KW-0289">Folate biosynthesis</keyword>
<proteinExistence type="inferred from homology"/>
<dbReference type="EC" id="4.1.2.25" evidence="7"/>
<evidence type="ECO:0000256" key="1">
    <source>
        <dbReference type="ARBA" id="ARBA00001353"/>
    </source>
</evidence>
<keyword evidence="5 7" id="KW-0456">Lyase</keyword>
<dbReference type="PANTHER" id="PTHR42844">
    <property type="entry name" value="DIHYDRONEOPTERIN ALDOLASE 1-RELATED"/>
    <property type="match status" value="1"/>
</dbReference>
<comment type="catalytic activity">
    <reaction evidence="1 7">
        <text>7,8-dihydroneopterin = 6-hydroxymethyl-7,8-dihydropterin + glycolaldehyde</text>
        <dbReference type="Rhea" id="RHEA:10540"/>
        <dbReference type="ChEBI" id="CHEBI:17001"/>
        <dbReference type="ChEBI" id="CHEBI:17071"/>
        <dbReference type="ChEBI" id="CHEBI:44841"/>
        <dbReference type="EC" id="4.1.2.25"/>
    </reaction>
</comment>
<comment type="function">
    <text evidence="6 7">Catalyzes the conversion of 7,8-dihydroneopterin to 6-hydroxymethyl-7,8-dihydropterin.</text>
</comment>
<dbReference type="NCBIfam" id="TIGR00525">
    <property type="entry name" value="folB"/>
    <property type="match status" value="1"/>
</dbReference>
<dbReference type="Gene3D" id="3.30.1130.10">
    <property type="match status" value="1"/>
</dbReference>
<evidence type="ECO:0000313" key="10">
    <source>
        <dbReference type="Proteomes" id="UP000036106"/>
    </source>
</evidence>
<reference evidence="10" key="1">
    <citation type="submission" date="2015-07" db="EMBL/GenBank/DDBJ databases">
        <title>Lactobacillus ginsenosidimutans/EMML 3141/ whole genome sequencing.</title>
        <authorList>
            <person name="Kim M.K."/>
            <person name="Im W.-T."/>
            <person name="Srinivasan S."/>
            <person name="Lee J.-J."/>
        </authorList>
    </citation>
    <scope>NUCLEOTIDE SEQUENCE [LARGE SCALE GENOMIC DNA]</scope>
    <source>
        <strain evidence="10">EMML 3041</strain>
    </source>
</reference>
<dbReference type="PATRIC" id="fig|1007676.4.peg.1677"/>
<dbReference type="InterPro" id="IPR006156">
    <property type="entry name" value="Dihydroneopterin_aldolase"/>
</dbReference>
<evidence type="ECO:0000256" key="4">
    <source>
        <dbReference type="ARBA" id="ARBA00022909"/>
    </source>
</evidence>
<sequence>MQFHAHIGVYPEERAVGQDIIVNVELDAKPVDNEVLLEDKLENTINYGPVYKMVAEIVSRPEIKLIETLAVTILQSIKADYSDQLDNVIVSIKKKNLPINGIIDSAEVEVSDK</sequence>
<feature type="domain" description="Dihydroneopterin aldolase/epimerase" evidence="8">
    <location>
        <begin position="1"/>
        <end position="112"/>
    </location>
</feature>
<dbReference type="GO" id="GO:0004150">
    <property type="term" value="F:dihydroneopterin aldolase activity"/>
    <property type="evidence" value="ECO:0007669"/>
    <property type="project" value="UniProtKB-UniRule"/>
</dbReference>
<accession>A0A0H4QNT6</accession>
<gene>
    <name evidence="9" type="ORF">ABM34_08305</name>
</gene>
<comment type="similarity">
    <text evidence="3 7">Belongs to the DHNA family.</text>
</comment>
<dbReference type="STRING" id="1007676.ABM34_08305"/>
<dbReference type="SUPFAM" id="SSF55620">
    <property type="entry name" value="Tetrahydrobiopterin biosynthesis enzymes-like"/>
    <property type="match status" value="1"/>
</dbReference>
<comment type="pathway">
    <text evidence="2 7">Cofactor biosynthesis; tetrahydrofolate biosynthesis; 2-amino-4-hydroxy-6-hydroxymethyl-7,8-dihydropteridine diphosphate from 7,8-dihydroneopterin triphosphate: step 3/4.</text>
</comment>
<dbReference type="NCBIfam" id="TIGR00526">
    <property type="entry name" value="folB_dom"/>
    <property type="match status" value="1"/>
</dbReference>
<organism evidence="9 10">
    <name type="scientific">Companilactobacillus ginsenosidimutans</name>
    <dbReference type="NCBI Taxonomy" id="1007676"/>
    <lineage>
        <taxon>Bacteria</taxon>
        <taxon>Bacillati</taxon>
        <taxon>Bacillota</taxon>
        <taxon>Bacilli</taxon>
        <taxon>Lactobacillales</taxon>
        <taxon>Lactobacillaceae</taxon>
        <taxon>Companilactobacillus</taxon>
    </lineage>
</organism>